<evidence type="ECO:0000256" key="3">
    <source>
        <dbReference type="ARBA" id="ARBA00022771"/>
    </source>
</evidence>
<accession>A0A2G5B0I2</accession>
<dbReference type="InterPro" id="IPR031052">
    <property type="entry name" value="FHY3/FAR1"/>
</dbReference>
<evidence type="ECO:0000256" key="6">
    <source>
        <dbReference type="SAM" id="MobiDB-lite"/>
    </source>
</evidence>
<dbReference type="GO" id="GO:0003676">
    <property type="term" value="F:nucleic acid binding"/>
    <property type="evidence" value="ECO:0007669"/>
    <property type="project" value="InterPro"/>
</dbReference>
<comment type="similarity">
    <text evidence="1">Belongs to the FHY3/FAR1 family.</text>
</comment>
<dbReference type="PROSITE" id="PS50158">
    <property type="entry name" value="ZF_CCHC"/>
    <property type="match status" value="1"/>
</dbReference>
<dbReference type="STRING" id="763665.A0A2G5B0I2"/>
<dbReference type="EMBL" id="KZ303681">
    <property type="protein sequence ID" value="PIA12538.1"/>
    <property type="molecule type" value="Genomic_DNA"/>
</dbReference>
<dbReference type="OrthoDB" id="2363731at2759"/>
<protein>
    <recommendedName>
        <fullName evidence="11">SWIM-type domain-containing protein</fullName>
    </recommendedName>
</protein>
<keyword evidence="4" id="KW-0862">Zinc</keyword>
<feature type="compositionally biased region" description="Polar residues" evidence="6">
    <location>
        <begin position="725"/>
        <end position="740"/>
    </location>
</feature>
<dbReference type="Pfam" id="PF10551">
    <property type="entry name" value="MULE"/>
    <property type="match status" value="1"/>
</dbReference>
<evidence type="ECO:0000313" key="9">
    <source>
        <dbReference type="EMBL" id="PIA12538.1"/>
    </source>
</evidence>
<evidence type="ECO:0000259" key="8">
    <source>
        <dbReference type="PROSITE" id="PS50966"/>
    </source>
</evidence>
<name>A0A2G5B0I2_COERN</name>
<dbReference type="InterPro" id="IPR018289">
    <property type="entry name" value="MULE_transposase_dom"/>
</dbReference>
<dbReference type="AlphaFoldDB" id="A0A2G5B0I2"/>
<keyword evidence="10" id="KW-1185">Reference proteome</keyword>
<feature type="domain" description="SWIM-type" evidence="8">
    <location>
        <begin position="538"/>
        <end position="576"/>
    </location>
</feature>
<dbReference type="InterPro" id="IPR036875">
    <property type="entry name" value="Znf_CCHC_sf"/>
</dbReference>
<dbReference type="InterPro" id="IPR006564">
    <property type="entry name" value="Znf_PMZ"/>
</dbReference>
<dbReference type="InterPro" id="IPR007527">
    <property type="entry name" value="Znf_SWIM"/>
</dbReference>
<dbReference type="GO" id="GO:0008270">
    <property type="term" value="F:zinc ion binding"/>
    <property type="evidence" value="ECO:0007669"/>
    <property type="project" value="UniProtKB-KW"/>
</dbReference>
<proteinExistence type="inferred from homology"/>
<dbReference type="PANTHER" id="PTHR31669:SF251">
    <property type="entry name" value="PROTEIN FAR1-RELATED SEQUENCE"/>
    <property type="match status" value="1"/>
</dbReference>
<dbReference type="GO" id="GO:0006355">
    <property type="term" value="P:regulation of DNA-templated transcription"/>
    <property type="evidence" value="ECO:0007669"/>
    <property type="project" value="InterPro"/>
</dbReference>
<evidence type="ECO:0000256" key="4">
    <source>
        <dbReference type="ARBA" id="ARBA00022833"/>
    </source>
</evidence>
<feature type="domain" description="CCHC-type" evidence="7">
    <location>
        <begin position="738"/>
        <end position="753"/>
    </location>
</feature>
<organism evidence="9 10">
    <name type="scientific">Coemansia reversa (strain ATCC 12441 / NRRL 1564)</name>
    <dbReference type="NCBI Taxonomy" id="763665"/>
    <lineage>
        <taxon>Eukaryota</taxon>
        <taxon>Fungi</taxon>
        <taxon>Fungi incertae sedis</taxon>
        <taxon>Zoopagomycota</taxon>
        <taxon>Kickxellomycotina</taxon>
        <taxon>Kickxellomycetes</taxon>
        <taxon>Kickxellales</taxon>
        <taxon>Kickxellaceae</taxon>
        <taxon>Coemansia</taxon>
    </lineage>
</organism>
<evidence type="ECO:0000256" key="2">
    <source>
        <dbReference type="ARBA" id="ARBA00022723"/>
    </source>
</evidence>
<dbReference type="SUPFAM" id="SSF57756">
    <property type="entry name" value="Retrovirus zinc finger-like domains"/>
    <property type="match status" value="1"/>
</dbReference>
<dbReference type="InterPro" id="IPR001878">
    <property type="entry name" value="Znf_CCHC"/>
</dbReference>
<evidence type="ECO:0000313" key="10">
    <source>
        <dbReference type="Proteomes" id="UP000242474"/>
    </source>
</evidence>
<reference evidence="9 10" key="1">
    <citation type="journal article" date="2015" name="Genome Biol. Evol.">
        <title>Phylogenomic analyses indicate that early fungi evolved digesting cell walls of algal ancestors of land plants.</title>
        <authorList>
            <person name="Chang Y."/>
            <person name="Wang S."/>
            <person name="Sekimoto S."/>
            <person name="Aerts A.L."/>
            <person name="Choi C."/>
            <person name="Clum A."/>
            <person name="LaButti K.M."/>
            <person name="Lindquist E.A."/>
            <person name="Yee Ngan C."/>
            <person name="Ohm R.A."/>
            <person name="Salamov A.A."/>
            <person name="Grigoriev I.V."/>
            <person name="Spatafora J.W."/>
            <person name="Berbee M.L."/>
        </authorList>
    </citation>
    <scope>NUCLEOTIDE SEQUENCE [LARGE SCALE GENOMIC DNA]</scope>
    <source>
        <strain evidence="9 10">NRRL 1564</strain>
    </source>
</reference>
<gene>
    <name evidence="9" type="ORF">COEREDRAFT_12634</name>
</gene>
<sequence length="759" mass="84445">MSTPTYQKYMKAILAVNAFHSSVLEAISSNTADVNVLDNFVISGAFDQVFSLLCSTESRIESEQLYNGTEYSGSKHLEAVAIANILKAALEAYSNLPDAPLPSKVGVVRDLLHHLHYLVKGDIVDIENGSTIIGLICATKEITTTAQQQECWRHIYASAENNSSIGSVGELENALAHIRNSNGMVKMAFDTIGNSTFPRVITWATADQLALAKTGIADVLAMDATYGILSCGMPVVQVVAKTATENLLPLVQAVVFNEQVETYRTLVQHILELVGITRVKTLFTDADSALIKAISEISSVNHHLCTFHKRMNIRSAAGVVARDKKQANVINNLVNHGLIQAADGDTDLNVIFLDLCVQAFSKVIYTCDITNYNRMKQNLIESFPLSSQSRICSIFDLEEHFVYLHTYTWRTHGWETSSAAESTHSALKHMLRQKSTNKLSFDDFVQQNYKFIEYRFAQVNSNVQLNMSRKIRTLPSQFIRESAGRITRGIAIDVYKSYLASKTEYVAAISEDRLNCWNVHKNSSRNTDTGHIAHDLSMQVICNIIDGKEIWKCSCFKYEREGCPCAHVMAARRTNNIAKRGGDIALEDENNIVLLGDIDLRWIFPENTSADIDTDIEDFDSDVSDMESLREMVLSILDDILDRNITSQITHMENVLSFSRAMVDQKHSTDTLQLPGVSMPQVKTKGRPKGQKITRDKTIAEKTLEECAQRDAQAKRKAPMPVNPDASTSASAKRSWNCSVCKQPGHNSRHCPNSNNSSE</sequence>
<dbReference type="PROSITE" id="PS50966">
    <property type="entry name" value="ZF_SWIM"/>
    <property type="match status" value="1"/>
</dbReference>
<evidence type="ECO:0000256" key="1">
    <source>
        <dbReference type="ARBA" id="ARBA00005889"/>
    </source>
</evidence>
<keyword evidence="2" id="KW-0479">Metal-binding</keyword>
<keyword evidence="3 5" id="KW-0863">Zinc-finger</keyword>
<dbReference type="SMART" id="SM00575">
    <property type="entry name" value="ZnF_PMZ"/>
    <property type="match status" value="1"/>
</dbReference>
<dbReference type="PANTHER" id="PTHR31669">
    <property type="entry name" value="PROTEIN FAR1-RELATED SEQUENCE 10-RELATED"/>
    <property type="match status" value="1"/>
</dbReference>
<feature type="compositionally biased region" description="Polar residues" evidence="6">
    <location>
        <begin position="750"/>
        <end position="759"/>
    </location>
</feature>
<evidence type="ECO:0000256" key="5">
    <source>
        <dbReference type="PROSITE-ProRule" id="PRU00047"/>
    </source>
</evidence>
<evidence type="ECO:0000259" key="7">
    <source>
        <dbReference type="PROSITE" id="PS50158"/>
    </source>
</evidence>
<feature type="region of interest" description="Disordered" evidence="6">
    <location>
        <begin position="678"/>
        <end position="759"/>
    </location>
</feature>
<dbReference type="Proteomes" id="UP000242474">
    <property type="component" value="Unassembled WGS sequence"/>
</dbReference>
<evidence type="ECO:0008006" key="11">
    <source>
        <dbReference type="Google" id="ProtNLM"/>
    </source>
</evidence>
<feature type="compositionally biased region" description="Basic and acidic residues" evidence="6">
    <location>
        <begin position="693"/>
        <end position="714"/>
    </location>
</feature>